<sequence>MGGLAGAISMPAASALTIEEGRKFGMGSTIAVFTMAMSIGMAIGPLLGGVIMDSLNVDSVFYFGAAMGLVGTSLFIWFTR</sequence>
<protein>
    <recommendedName>
        <fullName evidence="2">Major facilitator superfamily (MFS) profile domain-containing protein</fullName>
    </recommendedName>
</protein>
<name>X1LFE0_9ZZZZ</name>
<dbReference type="InterPro" id="IPR011701">
    <property type="entry name" value="MFS"/>
</dbReference>
<evidence type="ECO:0000259" key="2">
    <source>
        <dbReference type="PROSITE" id="PS50850"/>
    </source>
</evidence>
<dbReference type="SUPFAM" id="SSF103473">
    <property type="entry name" value="MFS general substrate transporter"/>
    <property type="match status" value="1"/>
</dbReference>
<keyword evidence="1" id="KW-1133">Transmembrane helix</keyword>
<keyword evidence="1" id="KW-0812">Transmembrane</keyword>
<dbReference type="InterPro" id="IPR020846">
    <property type="entry name" value="MFS_dom"/>
</dbReference>
<dbReference type="InterPro" id="IPR036259">
    <property type="entry name" value="MFS_trans_sf"/>
</dbReference>
<dbReference type="Gene3D" id="1.20.1250.20">
    <property type="entry name" value="MFS general substrate transporter like domains"/>
    <property type="match status" value="1"/>
</dbReference>
<accession>X1LFE0</accession>
<dbReference type="Pfam" id="PF07690">
    <property type="entry name" value="MFS_1"/>
    <property type="match status" value="1"/>
</dbReference>
<feature type="transmembrane region" description="Helical" evidence="1">
    <location>
        <begin position="25"/>
        <end position="48"/>
    </location>
</feature>
<evidence type="ECO:0000313" key="3">
    <source>
        <dbReference type="EMBL" id="GAI04556.1"/>
    </source>
</evidence>
<comment type="caution">
    <text evidence="3">The sequence shown here is derived from an EMBL/GenBank/DDBJ whole genome shotgun (WGS) entry which is preliminary data.</text>
</comment>
<reference evidence="3" key="1">
    <citation type="journal article" date="2014" name="Front. Microbiol.">
        <title>High frequency of phylogenetically diverse reductive dehalogenase-homologous genes in deep subseafloor sedimentary metagenomes.</title>
        <authorList>
            <person name="Kawai M."/>
            <person name="Futagami T."/>
            <person name="Toyoda A."/>
            <person name="Takaki Y."/>
            <person name="Nishi S."/>
            <person name="Hori S."/>
            <person name="Arai W."/>
            <person name="Tsubouchi T."/>
            <person name="Morono Y."/>
            <person name="Uchiyama I."/>
            <person name="Ito T."/>
            <person name="Fujiyama A."/>
            <person name="Inagaki F."/>
            <person name="Takami H."/>
        </authorList>
    </citation>
    <scope>NUCLEOTIDE SEQUENCE</scope>
    <source>
        <strain evidence="3">Expedition CK06-06</strain>
    </source>
</reference>
<dbReference type="PROSITE" id="PS50850">
    <property type="entry name" value="MFS"/>
    <property type="match status" value="1"/>
</dbReference>
<keyword evidence="1" id="KW-0472">Membrane</keyword>
<organism evidence="3">
    <name type="scientific">marine sediment metagenome</name>
    <dbReference type="NCBI Taxonomy" id="412755"/>
    <lineage>
        <taxon>unclassified sequences</taxon>
        <taxon>metagenomes</taxon>
        <taxon>ecological metagenomes</taxon>
    </lineage>
</organism>
<evidence type="ECO:0000256" key="1">
    <source>
        <dbReference type="SAM" id="Phobius"/>
    </source>
</evidence>
<feature type="domain" description="Major facilitator superfamily (MFS) profile" evidence="2">
    <location>
        <begin position="1"/>
        <end position="80"/>
    </location>
</feature>
<feature type="transmembrane region" description="Helical" evidence="1">
    <location>
        <begin position="60"/>
        <end position="78"/>
    </location>
</feature>
<gene>
    <name evidence="3" type="ORF">S06H3_11942</name>
</gene>
<dbReference type="AlphaFoldDB" id="X1LFE0"/>
<dbReference type="GO" id="GO:0022857">
    <property type="term" value="F:transmembrane transporter activity"/>
    <property type="evidence" value="ECO:0007669"/>
    <property type="project" value="InterPro"/>
</dbReference>
<dbReference type="EMBL" id="BARV01005871">
    <property type="protein sequence ID" value="GAI04556.1"/>
    <property type="molecule type" value="Genomic_DNA"/>
</dbReference>
<proteinExistence type="predicted"/>